<accession>A0ABD5SQT9</accession>
<feature type="transmembrane region" description="Helical" evidence="1">
    <location>
        <begin position="45"/>
        <end position="65"/>
    </location>
</feature>
<proteinExistence type="predicted"/>
<organism evidence="2 3">
    <name type="scientific">Natrinema soli</name>
    <dbReference type="NCBI Taxonomy" id="1930624"/>
    <lineage>
        <taxon>Archaea</taxon>
        <taxon>Methanobacteriati</taxon>
        <taxon>Methanobacteriota</taxon>
        <taxon>Stenosarchaea group</taxon>
        <taxon>Halobacteria</taxon>
        <taxon>Halobacteriales</taxon>
        <taxon>Natrialbaceae</taxon>
        <taxon>Natrinema</taxon>
    </lineage>
</organism>
<comment type="caution">
    <text evidence="2">The sequence shown here is derived from an EMBL/GenBank/DDBJ whole genome shotgun (WGS) entry which is preliminary data.</text>
</comment>
<dbReference type="EMBL" id="JBHSWV010000363">
    <property type="protein sequence ID" value="MFC6767332.1"/>
    <property type="molecule type" value="Genomic_DNA"/>
</dbReference>
<feature type="non-terminal residue" evidence="2">
    <location>
        <position position="71"/>
    </location>
</feature>
<dbReference type="AlphaFoldDB" id="A0ABD5SQT9"/>
<name>A0ABD5SQT9_9EURY</name>
<keyword evidence="1" id="KW-0812">Transmembrane</keyword>
<evidence type="ECO:0000256" key="1">
    <source>
        <dbReference type="SAM" id="Phobius"/>
    </source>
</evidence>
<sequence>MIPSPNDTTERSDPVRLVCLVALVASHGLLRLAERYLPEFLSTLGYGPIVAGALVTLGFGVAVAASEHSSG</sequence>
<dbReference type="Proteomes" id="UP001596383">
    <property type="component" value="Unassembled WGS sequence"/>
</dbReference>
<evidence type="ECO:0000313" key="3">
    <source>
        <dbReference type="Proteomes" id="UP001596383"/>
    </source>
</evidence>
<protein>
    <submittedName>
        <fullName evidence="2">Transporter</fullName>
    </submittedName>
</protein>
<reference evidence="2 3" key="1">
    <citation type="journal article" date="2019" name="Int. J. Syst. Evol. Microbiol.">
        <title>The Global Catalogue of Microorganisms (GCM) 10K type strain sequencing project: providing services to taxonomists for standard genome sequencing and annotation.</title>
        <authorList>
            <consortium name="The Broad Institute Genomics Platform"/>
            <consortium name="The Broad Institute Genome Sequencing Center for Infectious Disease"/>
            <person name="Wu L."/>
            <person name="Ma J."/>
        </authorList>
    </citation>
    <scope>NUCLEOTIDE SEQUENCE [LARGE SCALE GENOMIC DNA]</scope>
    <source>
        <strain evidence="2 3">LMG 29247</strain>
    </source>
</reference>
<feature type="transmembrane region" description="Helical" evidence="1">
    <location>
        <begin position="15"/>
        <end position="33"/>
    </location>
</feature>
<evidence type="ECO:0000313" key="2">
    <source>
        <dbReference type="EMBL" id="MFC6767332.1"/>
    </source>
</evidence>
<keyword evidence="1" id="KW-1133">Transmembrane helix</keyword>
<keyword evidence="1" id="KW-0472">Membrane</keyword>
<gene>
    <name evidence="2" type="ORF">ACFQE6_20800</name>
</gene>
<keyword evidence="3" id="KW-1185">Reference proteome</keyword>